<keyword evidence="2" id="KW-0560">Oxidoreductase</keyword>
<dbReference type="EMBL" id="UINC01069439">
    <property type="protein sequence ID" value="SVC02816.1"/>
    <property type="molecule type" value="Genomic_DNA"/>
</dbReference>
<feature type="non-terminal residue" evidence="3">
    <location>
        <position position="52"/>
    </location>
</feature>
<sequence length="52" mass="5278">MRNLAGRTAVVTGGASGIGLGMAQAFASRGMNLVLADLNGEQLKAVEEECQA</sequence>
<dbReference type="Pfam" id="PF00106">
    <property type="entry name" value="adh_short"/>
    <property type="match status" value="1"/>
</dbReference>
<dbReference type="AlphaFoldDB" id="A0A382IT71"/>
<dbReference type="PANTHER" id="PTHR43669:SF3">
    <property type="entry name" value="ALCOHOL DEHYDROGENASE, PUTATIVE (AFU_ORTHOLOGUE AFUA_3G03445)-RELATED"/>
    <property type="match status" value="1"/>
</dbReference>
<protein>
    <recommendedName>
        <fullName evidence="4">SDR family NAD(P)-dependent oxidoreductase</fullName>
    </recommendedName>
</protein>
<dbReference type="InterPro" id="IPR002347">
    <property type="entry name" value="SDR_fam"/>
</dbReference>
<dbReference type="Gene3D" id="3.40.50.720">
    <property type="entry name" value="NAD(P)-binding Rossmann-like Domain"/>
    <property type="match status" value="1"/>
</dbReference>
<evidence type="ECO:0000256" key="1">
    <source>
        <dbReference type="ARBA" id="ARBA00006484"/>
    </source>
</evidence>
<accession>A0A382IT71</accession>
<gene>
    <name evidence="3" type="ORF">METZ01_LOCUS255670</name>
</gene>
<evidence type="ECO:0000313" key="3">
    <source>
        <dbReference type="EMBL" id="SVC02816.1"/>
    </source>
</evidence>
<reference evidence="3" key="1">
    <citation type="submission" date="2018-05" db="EMBL/GenBank/DDBJ databases">
        <authorList>
            <person name="Lanie J.A."/>
            <person name="Ng W.-L."/>
            <person name="Kazmierczak K.M."/>
            <person name="Andrzejewski T.M."/>
            <person name="Davidsen T.M."/>
            <person name="Wayne K.J."/>
            <person name="Tettelin H."/>
            <person name="Glass J.I."/>
            <person name="Rusch D."/>
            <person name="Podicherti R."/>
            <person name="Tsui H.-C.T."/>
            <person name="Winkler M.E."/>
        </authorList>
    </citation>
    <scope>NUCLEOTIDE SEQUENCE</scope>
</reference>
<evidence type="ECO:0000256" key="2">
    <source>
        <dbReference type="ARBA" id="ARBA00023002"/>
    </source>
</evidence>
<proteinExistence type="inferred from homology"/>
<organism evidence="3">
    <name type="scientific">marine metagenome</name>
    <dbReference type="NCBI Taxonomy" id="408172"/>
    <lineage>
        <taxon>unclassified sequences</taxon>
        <taxon>metagenomes</taxon>
        <taxon>ecological metagenomes</taxon>
    </lineage>
</organism>
<dbReference type="InterPro" id="IPR036291">
    <property type="entry name" value="NAD(P)-bd_dom_sf"/>
</dbReference>
<dbReference type="PANTHER" id="PTHR43669">
    <property type="entry name" value="5-KETO-D-GLUCONATE 5-REDUCTASE"/>
    <property type="match status" value="1"/>
</dbReference>
<name>A0A382IT71_9ZZZZ</name>
<dbReference type="GO" id="GO:0016491">
    <property type="term" value="F:oxidoreductase activity"/>
    <property type="evidence" value="ECO:0007669"/>
    <property type="project" value="UniProtKB-KW"/>
</dbReference>
<dbReference type="SUPFAM" id="SSF51735">
    <property type="entry name" value="NAD(P)-binding Rossmann-fold domains"/>
    <property type="match status" value="1"/>
</dbReference>
<evidence type="ECO:0008006" key="4">
    <source>
        <dbReference type="Google" id="ProtNLM"/>
    </source>
</evidence>
<comment type="similarity">
    <text evidence="1">Belongs to the short-chain dehydrogenases/reductases (SDR) family.</text>
</comment>